<dbReference type="PROSITE" id="PS51257">
    <property type="entry name" value="PROKAR_LIPOPROTEIN"/>
    <property type="match status" value="1"/>
</dbReference>
<name>A0A1F2WM30_9ACTN</name>
<protein>
    <submittedName>
        <fullName evidence="1">Uncharacterized protein</fullName>
    </submittedName>
</protein>
<sequence>MRLSSLRNSLVPLLLVILLVLTALALGCGSSATTTQTQEEEQTEQEAGPKTAANRFYRAINDLDAEKLAAVFDPDEIGDFEDVSGVLFETALENFFFGTGEALKFSSLKYDVDLDGDEATITIIKGKVSSMGGDGEIVTETLSRDDDIVLLIVKNHGKWYVSLDSFPDFLADATASNATPGTTNPQPSPQPAPSTNYVTCRTCGGTGVINCLECQGQGGFYIGGDVICPDCAGGGVVACYWCDGTGVVEGGDGWYTCDVCGGNGNLYCDSCGGSGFLGESVWQDCPRCGGSGIEGCPDCDGSGWVRS</sequence>
<organism evidence="1 2">
    <name type="scientific">Candidatus Solincola sediminis</name>
    <dbReference type="NCBI Taxonomy" id="1797199"/>
    <lineage>
        <taxon>Bacteria</taxon>
        <taxon>Bacillati</taxon>
        <taxon>Actinomycetota</taxon>
        <taxon>Candidatus Geothermincolia</taxon>
        <taxon>Candidatus Geothermincolales</taxon>
        <taxon>Candidatus Geothermincolaceae</taxon>
        <taxon>Candidatus Solincola</taxon>
    </lineage>
</organism>
<dbReference type="Gene3D" id="3.10.450.50">
    <property type="match status" value="1"/>
</dbReference>
<dbReference type="STRING" id="1797197.A2Y75_11805"/>
<accession>A0A1F2WM30</accession>
<dbReference type="AlphaFoldDB" id="A0A1F2WM30"/>
<dbReference type="PANTHER" id="PTHR15852">
    <property type="entry name" value="PLASTID TRANSCRIPTIONALLY ACTIVE PROTEIN"/>
    <property type="match status" value="1"/>
</dbReference>
<proteinExistence type="predicted"/>
<evidence type="ECO:0000313" key="2">
    <source>
        <dbReference type="Proteomes" id="UP000177876"/>
    </source>
</evidence>
<evidence type="ECO:0000313" key="1">
    <source>
        <dbReference type="EMBL" id="OFW57913.1"/>
    </source>
</evidence>
<dbReference type="InterPro" id="IPR032710">
    <property type="entry name" value="NTF2-like_dom_sf"/>
</dbReference>
<comment type="caution">
    <text evidence="1">The sequence shown here is derived from an EMBL/GenBank/DDBJ whole genome shotgun (WGS) entry which is preliminary data.</text>
</comment>
<dbReference type="PANTHER" id="PTHR15852:SF54">
    <property type="entry name" value="PROTEIN SSUH2 HOMOLOG"/>
    <property type="match status" value="1"/>
</dbReference>
<gene>
    <name evidence="1" type="ORF">A2Y75_11805</name>
</gene>
<dbReference type="Proteomes" id="UP000177876">
    <property type="component" value="Unassembled WGS sequence"/>
</dbReference>
<dbReference type="SUPFAM" id="SSF54427">
    <property type="entry name" value="NTF2-like"/>
    <property type="match status" value="1"/>
</dbReference>
<dbReference type="EMBL" id="MELK01000029">
    <property type="protein sequence ID" value="OFW57913.1"/>
    <property type="molecule type" value="Genomic_DNA"/>
</dbReference>
<reference evidence="1 2" key="1">
    <citation type="journal article" date="2016" name="Nat. Commun.">
        <title>Thousands of microbial genomes shed light on interconnected biogeochemical processes in an aquifer system.</title>
        <authorList>
            <person name="Anantharaman K."/>
            <person name="Brown C.T."/>
            <person name="Hug L.A."/>
            <person name="Sharon I."/>
            <person name="Castelle C.J."/>
            <person name="Probst A.J."/>
            <person name="Thomas B.C."/>
            <person name="Singh A."/>
            <person name="Wilkins M.J."/>
            <person name="Karaoz U."/>
            <person name="Brodie E.L."/>
            <person name="Williams K.H."/>
            <person name="Hubbard S.S."/>
            <person name="Banfield J.F."/>
        </authorList>
    </citation>
    <scope>NUCLEOTIDE SEQUENCE [LARGE SCALE GENOMIC DNA]</scope>
</reference>